<reference evidence="2" key="1">
    <citation type="submission" date="2021-03" db="EMBL/GenBank/DDBJ databases">
        <authorList>
            <person name="Bekaert M."/>
        </authorList>
    </citation>
    <scope>NUCLEOTIDE SEQUENCE</scope>
</reference>
<dbReference type="AlphaFoldDB" id="A0A8S3RNJ8"/>
<keyword evidence="3" id="KW-1185">Reference proteome</keyword>
<dbReference type="EMBL" id="CAJPWZ010001055">
    <property type="protein sequence ID" value="CAG2206595.1"/>
    <property type="molecule type" value="Genomic_DNA"/>
</dbReference>
<evidence type="ECO:0000256" key="1">
    <source>
        <dbReference type="SAM" id="MobiDB-lite"/>
    </source>
</evidence>
<accession>A0A8S3RNJ8</accession>
<comment type="caution">
    <text evidence="2">The sequence shown here is derived from an EMBL/GenBank/DDBJ whole genome shotgun (WGS) entry which is preliminary data.</text>
</comment>
<sequence>MMFISDETFIPQEFKDWKIFKPILNTFSCRGRKALAIMEKCLCFHTTFYAHDDNREHRLYRGLQYRYPFIYNDYSEFFGANDDELAPKSDIPEVTNDWHRRKLIKLGGNSYMNIFSILRKIKDKKLSFNKDDGKEKSIEIRKQLMSITDKTTKDPINLVSVNIVLGLLGGGTRDPTKTIMEYCRQSKLKNGRHLKEREKELLKQEDDTRTAIDIKKNDPYQDE</sequence>
<name>A0A8S3RNJ8_MYTED</name>
<gene>
    <name evidence="2" type="ORF">MEDL_20899</name>
</gene>
<feature type="region of interest" description="Disordered" evidence="1">
    <location>
        <begin position="197"/>
        <end position="223"/>
    </location>
</feature>
<organism evidence="2 3">
    <name type="scientific">Mytilus edulis</name>
    <name type="common">Blue mussel</name>
    <dbReference type="NCBI Taxonomy" id="6550"/>
    <lineage>
        <taxon>Eukaryota</taxon>
        <taxon>Metazoa</taxon>
        <taxon>Spiralia</taxon>
        <taxon>Lophotrochozoa</taxon>
        <taxon>Mollusca</taxon>
        <taxon>Bivalvia</taxon>
        <taxon>Autobranchia</taxon>
        <taxon>Pteriomorphia</taxon>
        <taxon>Mytilida</taxon>
        <taxon>Mytiloidea</taxon>
        <taxon>Mytilidae</taxon>
        <taxon>Mytilinae</taxon>
        <taxon>Mytilus</taxon>
    </lineage>
</organism>
<protein>
    <submittedName>
        <fullName evidence="2">Uncharacterized protein</fullName>
    </submittedName>
</protein>
<evidence type="ECO:0000313" key="2">
    <source>
        <dbReference type="EMBL" id="CAG2206595.1"/>
    </source>
</evidence>
<dbReference type="Proteomes" id="UP000683360">
    <property type="component" value="Unassembled WGS sequence"/>
</dbReference>
<evidence type="ECO:0000313" key="3">
    <source>
        <dbReference type="Proteomes" id="UP000683360"/>
    </source>
</evidence>
<proteinExistence type="predicted"/>